<comment type="caution">
    <text evidence="1">The sequence shown here is derived from an EMBL/GenBank/DDBJ whole genome shotgun (WGS) entry which is preliminary data.</text>
</comment>
<keyword evidence="2" id="KW-1185">Reference proteome</keyword>
<organism evidence="1 2">
    <name type="scientific">Hydrocarboniphaga effusa AP103</name>
    <dbReference type="NCBI Taxonomy" id="1172194"/>
    <lineage>
        <taxon>Bacteria</taxon>
        <taxon>Pseudomonadati</taxon>
        <taxon>Pseudomonadota</taxon>
        <taxon>Gammaproteobacteria</taxon>
        <taxon>Nevskiales</taxon>
        <taxon>Nevskiaceae</taxon>
        <taxon>Hydrocarboniphaga</taxon>
    </lineage>
</organism>
<name>I8T3B2_9GAMM</name>
<dbReference type="AlphaFoldDB" id="I8T3B2"/>
<protein>
    <submittedName>
        <fullName evidence="1">Uncharacterized protein</fullName>
    </submittedName>
</protein>
<dbReference type="EMBL" id="AKGD01000003">
    <property type="protein sequence ID" value="EIT68420.1"/>
    <property type="molecule type" value="Genomic_DNA"/>
</dbReference>
<proteinExistence type="predicted"/>
<evidence type="ECO:0000313" key="1">
    <source>
        <dbReference type="EMBL" id="EIT68420.1"/>
    </source>
</evidence>
<accession>I8T3B2</accession>
<evidence type="ECO:0000313" key="2">
    <source>
        <dbReference type="Proteomes" id="UP000003704"/>
    </source>
</evidence>
<reference evidence="1 2" key="1">
    <citation type="journal article" date="2012" name="J. Bacteriol.">
        <title>Genome Sequence of n-Alkane-Degrading Hydrocarboniphaga effusa Strain AP103T (ATCC BAA-332T).</title>
        <authorList>
            <person name="Chang H.K."/>
            <person name="Zylstra G.J."/>
            <person name="Chae J.C."/>
        </authorList>
    </citation>
    <scope>NUCLEOTIDE SEQUENCE [LARGE SCALE GENOMIC DNA]</scope>
    <source>
        <strain evidence="1 2">AP103</strain>
    </source>
</reference>
<sequence length="47" mass="5452">MNCHVFARFFNVSEPLGQPAPTTMGSCRTWNLGFWPRFQAPHDPIWC</sequence>
<dbReference type="Proteomes" id="UP000003704">
    <property type="component" value="Unassembled WGS sequence"/>
</dbReference>
<gene>
    <name evidence="1" type="ORF">WQQ_36150</name>
</gene>